<dbReference type="GO" id="GO:0006511">
    <property type="term" value="P:ubiquitin-dependent protein catabolic process"/>
    <property type="evidence" value="ECO:0007669"/>
    <property type="project" value="InterPro"/>
</dbReference>
<dbReference type="PROSITE" id="PS00388">
    <property type="entry name" value="PROTEASOME_ALPHA_1"/>
    <property type="match status" value="1"/>
</dbReference>
<evidence type="ECO:0000256" key="1">
    <source>
        <dbReference type="ARBA" id="ARBA00004496"/>
    </source>
</evidence>
<evidence type="ECO:0000256" key="4">
    <source>
        <dbReference type="HAMAP-Rule" id="MF_00289"/>
    </source>
</evidence>
<dbReference type="Pfam" id="PF00227">
    <property type="entry name" value="Proteasome"/>
    <property type="match status" value="1"/>
</dbReference>
<evidence type="ECO:0000256" key="6">
    <source>
        <dbReference type="RuleBase" id="RU000552"/>
    </source>
</evidence>
<comment type="function">
    <text evidence="4 6">Component of the proteasome core, a large protease complex with broad specificity involved in protein degradation.</text>
</comment>
<dbReference type="InterPro" id="IPR001353">
    <property type="entry name" value="Proteasome_sua/b"/>
</dbReference>
<proteinExistence type="inferred from homology"/>
<evidence type="ECO:0000256" key="5">
    <source>
        <dbReference type="PROSITE-ProRule" id="PRU00808"/>
    </source>
</evidence>
<feature type="compositionally biased region" description="Acidic residues" evidence="7">
    <location>
        <begin position="245"/>
        <end position="265"/>
    </location>
</feature>
<dbReference type="NCBIfam" id="TIGR03633">
    <property type="entry name" value="arc_protsome_A"/>
    <property type="match status" value="1"/>
</dbReference>
<dbReference type="PANTHER" id="PTHR11599">
    <property type="entry name" value="PROTEASOME SUBUNIT ALPHA/BETA"/>
    <property type="match status" value="1"/>
</dbReference>
<dbReference type="Proteomes" id="UP000732619">
    <property type="component" value="Unassembled WGS sequence"/>
</dbReference>
<dbReference type="GO" id="GO:0004298">
    <property type="term" value="F:threonine-type endopeptidase activity"/>
    <property type="evidence" value="ECO:0007669"/>
    <property type="project" value="InterPro"/>
</dbReference>
<dbReference type="SUPFAM" id="SSF56235">
    <property type="entry name" value="N-terminal nucleophile aminohydrolases (Ntn hydrolases)"/>
    <property type="match status" value="1"/>
</dbReference>
<evidence type="ECO:0000313" key="10">
    <source>
        <dbReference type="Proteomes" id="UP000732619"/>
    </source>
</evidence>
<keyword evidence="9" id="KW-0378">Hydrolase</keyword>
<dbReference type="InterPro" id="IPR019982">
    <property type="entry name" value="Proteasome_asu_arc"/>
</dbReference>
<keyword evidence="3 4" id="KW-0647">Proteasome</keyword>
<evidence type="ECO:0000313" key="9">
    <source>
        <dbReference type="EMBL" id="MBE6512671.1"/>
    </source>
</evidence>
<gene>
    <name evidence="4 9" type="primary">psmA</name>
    <name evidence="9" type="ORF">E7Z75_05980</name>
</gene>
<dbReference type="PROSITE" id="PS51475">
    <property type="entry name" value="PROTEASOME_ALPHA_2"/>
    <property type="match status" value="1"/>
</dbReference>
<dbReference type="NCBIfam" id="NF003075">
    <property type="entry name" value="PRK03996.1"/>
    <property type="match status" value="1"/>
</dbReference>
<dbReference type="Gene3D" id="3.60.20.10">
    <property type="entry name" value="Glutamine Phosphoribosylpyrophosphate, subunit 1, domain 1"/>
    <property type="match status" value="1"/>
</dbReference>
<feature type="domain" description="Proteasome alpha-type subunits" evidence="8">
    <location>
        <begin position="11"/>
        <end position="33"/>
    </location>
</feature>
<comment type="subcellular location">
    <subcellularLocation>
        <location evidence="1 4 6">Cytoplasm</location>
    </subcellularLocation>
</comment>
<evidence type="ECO:0000256" key="7">
    <source>
        <dbReference type="SAM" id="MobiDB-lite"/>
    </source>
</evidence>
<comment type="subunit">
    <text evidence="4 6">The 20S proteasome core is composed of 14 alpha and 14 beta subunits that assemble into four stacked heptameric rings, resulting in a barrel-shaped structure. The two inner rings, each composed of seven catalytic beta subunits, are sandwiched by two outer rings, each composed of seven alpha subunits. The catalytic chamber with the active sites is on the inside of the barrel. Has a gated structure, the ends of the cylinder being occluded by the N-termini of the alpha-subunits. Is capped at one or both ends by the proteasome regulatory ATPase, PAN.</text>
</comment>
<dbReference type="AlphaFoldDB" id="A0A8T3VTR1"/>
<dbReference type="GO" id="GO:0005737">
    <property type="term" value="C:cytoplasm"/>
    <property type="evidence" value="ECO:0007669"/>
    <property type="project" value="UniProtKB-SubCell"/>
</dbReference>
<sequence>MQPLQQQNAGYDRAITVFSPDGRLFQVEYAREAVKRGTTSLGLKSKEGVVLIVDKRTVSRLVEAKSIEKIFQIDNHIGAATSGLVADARALIERARIESQINRITYNEPILVGGLAKKICDMKQMYTQNGGVRPFGSALIIGGVNGEEVKLFETDPSGALIEYKATAIGSGVQAAMDVFEERYEDDISLEDAINLGLDALYEATEGRTTAQSVEIAVIEVDTQSYRKLSDDEVSKYVEALLERNAEEEEEETEEVVEEEADEAEASEGTSEEKVDENVSEKSDGEEGSEE</sequence>
<dbReference type="InterPro" id="IPR029055">
    <property type="entry name" value="Ntn_hydrolases_N"/>
</dbReference>
<protein>
    <recommendedName>
        <fullName evidence="4 6">Proteasome subunit alpha</fullName>
    </recommendedName>
    <alternativeName>
        <fullName evidence="4">20S proteasome alpha subunit</fullName>
    </alternativeName>
    <alternativeName>
        <fullName evidence="4">Proteasome core protein PsmA</fullName>
    </alternativeName>
</protein>
<dbReference type="Pfam" id="PF10584">
    <property type="entry name" value="Proteasome_A_N"/>
    <property type="match status" value="1"/>
</dbReference>
<evidence type="ECO:0000259" key="8">
    <source>
        <dbReference type="PROSITE" id="PS00388"/>
    </source>
</evidence>
<dbReference type="SMART" id="SM00948">
    <property type="entry name" value="Proteasome_A_N"/>
    <property type="match status" value="1"/>
</dbReference>
<dbReference type="InterPro" id="IPR023332">
    <property type="entry name" value="Proteasome_alpha-type"/>
</dbReference>
<reference evidence="9" key="1">
    <citation type="submission" date="2019-04" db="EMBL/GenBank/DDBJ databases">
        <title>Evolution of Biomass-Degrading Anaerobic Consortia Revealed by Metagenomics.</title>
        <authorList>
            <person name="Peng X."/>
        </authorList>
    </citation>
    <scope>NUCLEOTIDE SEQUENCE</scope>
    <source>
        <strain evidence="9">SIG14</strain>
    </source>
</reference>
<name>A0A8T3VTR1_METOL</name>
<feature type="compositionally biased region" description="Basic and acidic residues" evidence="7">
    <location>
        <begin position="270"/>
        <end position="284"/>
    </location>
</feature>
<dbReference type="CDD" id="cd03756">
    <property type="entry name" value="proteasome_alpha_archeal"/>
    <property type="match status" value="1"/>
</dbReference>
<feature type="region of interest" description="Disordered" evidence="7">
    <location>
        <begin position="241"/>
        <end position="290"/>
    </location>
</feature>
<comment type="activity regulation">
    <text evidence="4">The formation of the proteasomal ATPase PAN-20S proteasome complex, via the docking of the C-termini of PAN into the intersubunit pockets in the alpha-rings, triggers opening of the gate for substrate entry. Interconversion between the open-gate and close-gate conformations leads to a dynamic regulation of the 20S proteasome proteolysis activity.</text>
</comment>
<dbReference type="GO" id="GO:0010498">
    <property type="term" value="P:proteasomal protein catabolic process"/>
    <property type="evidence" value="ECO:0007669"/>
    <property type="project" value="UniProtKB-UniRule"/>
</dbReference>
<evidence type="ECO:0000256" key="2">
    <source>
        <dbReference type="ARBA" id="ARBA00022490"/>
    </source>
</evidence>
<dbReference type="InterPro" id="IPR050115">
    <property type="entry name" value="Proteasome_alpha"/>
</dbReference>
<organism evidence="9 10">
    <name type="scientific">Methanobrevibacter olleyae</name>
    <dbReference type="NCBI Taxonomy" id="294671"/>
    <lineage>
        <taxon>Archaea</taxon>
        <taxon>Methanobacteriati</taxon>
        <taxon>Methanobacteriota</taxon>
        <taxon>Methanomada group</taxon>
        <taxon>Methanobacteria</taxon>
        <taxon>Methanobacteriales</taxon>
        <taxon>Methanobacteriaceae</taxon>
        <taxon>Methanobrevibacter</taxon>
    </lineage>
</organism>
<dbReference type="EMBL" id="SUTG01000025">
    <property type="protein sequence ID" value="MBE6512671.1"/>
    <property type="molecule type" value="Genomic_DNA"/>
</dbReference>
<comment type="similarity">
    <text evidence="4 5 6">Belongs to the peptidase T1A family.</text>
</comment>
<dbReference type="GO" id="GO:0019773">
    <property type="term" value="C:proteasome core complex, alpha-subunit complex"/>
    <property type="evidence" value="ECO:0007669"/>
    <property type="project" value="UniProtKB-UniRule"/>
</dbReference>
<dbReference type="HAMAP" id="MF_00289_A">
    <property type="entry name" value="Proteasome_A_A"/>
    <property type="match status" value="1"/>
</dbReference>
<accession>A0A8T3VTR1</accession>
<evidence type="ECO:0000256" key="3">
    <source>
        <dbReference type="ARBA" id="ARBA00022942"/>
    </source>
</evidence>
<keyword evidence="2 4" id="KW-0963">Cytoplasm</keyword>
<dbReference type="FunFam" id="3.60.20.10:FF:000004">
    <property type="entry name" value="Proteasome subunit alpha type-4"/>
    <property type="match status" value="1"/>
</dbReference>
<dbReference type="InterPro" id="IPR000426">
    <property type="entry name" value="Proteasome_asu_N"/>
</dbReference>
<comment type="caution">
    <text evidence="9">The sequence shown here is derived from an EMBL/GenBank/DDBJ whole genome shotgun (WGS) entry which is preliminary data.</text>
</comment>